<dbReference type="Proteomes" id="UP000276991">
    <property type="component" value="Unassembled WGS sequence"/>
</dbReference>
<keyword evidence="8" id="KW-1185">Reference proteome</keyword>
<evidence type="ECO:0000256" key="5">
    <source>
        <dbReference type="SAM" id="MobiDB-lite"/>
    </source>
</evidence>
<keyword evidence="1 4" id="KW-0812">Transmembrane</keyword>
<feature type="transmembrane region" description="Helical" evidence="4">
    <location>
        <begin position="127"/>
        <end position="144"/>
    </location>
</feature>
<evidence type="ECO:0000256" key="4">
    <source>
        <dbReference type="RuleBase" id="RU367022"/>
    </source>
</evidence>
<keyword evidence="4" id="KW-0406">Ion transport</keyword>
<keyword evidence="4" id="KW-0186">Copper</keyword>
<dbReference type="EMBL" id="UPTC01000066">
    <property type="protein sequence ID" value="VBB26072.1"/>
    <property type="molecule type" value="Genomic_DNA"/>
</dbReference>
<dbReference type="GO" id="GO:0005375">
    <property type="term" value="F:copper ion transmembrane transporter activity"/>
    <property type="evidence" value="ECO:0007669"/>
    <property type="project" value="UniProtKB-UniRule"/>
</dbReference>
<dbReference type="OrthoDB" id="161814at2759"/>
<gene>
    <name evidence="7" type="ORF">NAV_LOCUS1671</name>
    <name evidence="6" type="ORF">NAV_LOCUS902</name>
</gene>
<dbReference type="PANTHER" id="PTHR12483">
    <property type="entry name" value="SOLUTE CARRIER FAMILY 31 COPPER TRANSPORTERS"/>
    <property type="match status" value="1"/>
</dbReference>
<dbReference type="EMBL" id="UPTC01000149">
    <property type="protein sequence ID" value="VBB26841.1"/>
    <property type="molecule type" value="Genomic_DNA"/>
</dbReference>
<comment type="similarity">
    <text evidence="4">Belongs to the copper transporter (Ctr) (TC 1.A.56) family. SLC31A subfamily.</text>
</comment>
<dbReference type="PANTHER" id="PTHR12483:SF127">
    <property type="entry name" value="COPPER TRANSPORT PROTEIN"/>
    <property type="match status" value="1"/>
</dbReference>
<dbReference type="Pfam" id="PF04145">
    <property type="entry name" value="Ctr"/>
    <property type="match status" value="1"/>
</dbReference>
<keyword evidence="2 4" id="KW-1133">Transmembrane helix</keyword>
<dbReference type="GO" id="GO:0016020">
    <property type="term" value="C:membrane"/>
    <property type="evidence" value="ECO:0007669"/>
    <property type="project" value="UniProtKB-SubCell"/>
</dbReference>
<evidence type="ECO:0000256" key="3">
    <source>
        <dbReference type="ARBA" id="ARBA00023136"/>
    </source>
</evidence>
<protein>
    <recommendedName>
        <fullName evidence="4">Copper transport protein</fullName>
    </recommendedName>
</protein>
<reference evidence="7 8" key="1">
    <citation type="submission" date="2018-08" db="EMBL/GenBank/DDBJ databases">
        <authorList>
            <person name="Laetsch R D."/>
            <person name="Stevens L."/>
            <person name="Kumar S."/>
            <person name="Blaxter L. M."/>
        </authorList>
    </citation>
    <scope>NUCLEOTIDE SEQUENCE [LARGE SCALE GENOMIC DNA]</scope>
</reference>
<evidence type="ECO:0000256" key="2">
    <source>
        <dbReference type="ARBA" id="ARBA00022989"/>
    </source>
</evidence>
<organism evidence="7 8">
    <name type="scientific">Acanthocheilonema viteae</name>
    <name type="common">Filarial nematode worm</name>
    <name type="synonym">Dipetalonema viteae</name>
    <dbReference type="NCBI Taxonomy" id="6277"/>
    <lineage>
        <taxon>Eukaryota</taxon>
        <taxon>Metazoa</taxon>
        <taxon>Ecdysozoa</taxon>
        <taxon>Nematoda</taxon>
        <taxon>Chromadorea</taxon>
        <taxon>Rhabditida</taxon>
        <taxon>Spirurina</taxon>
        <taxon>Spiruromorpha</taxon>
        <taxon>Filarioidea</taxon>
        <taxon>Onchocercidae</taxon>
        <taxon>Acanthocheilonema</taxon>
    </lineage>
</organism>
<feature type="region of interest" description="Disordered" evidence="5">
    <location>
        <begin position="1"/>
        <end position="24"/>
    </location>
</feature>
<feature type="transmembrane region" description="Helical" evidence="4">
    <location>
        <begin position="227"/>
        <end position="246"/>
    </location>
</feature>
<keyword evidence="4" id="KW-0187">Copper transport</keyword>
<name>A0A498S4R5_ACAVI</name>
<dbReference type="AlphaFoldDB" id="A0A498S4R5"/>
<sequence>MSTASSPARGRLNSPPTNNSAFSGFDRLGSVKSFLDELATNYNDYKNPDNQGHNVEIMDKDEMLGYNGQVDHYHIHGMTDGLMKHGKEHLHQQHDEHRQHAMKMWFHFGYHEIILFEFWQIESLHGLFLSCLLIFIMACFYEWIKWFRVYLQLSTARCPSSCRHTNDEGKQDEIKQDDDKRIDCSRSFASSPLTITLPLGYQQAVLYLVQLTLAYCLMLIAMTYNVWLTVAVVAGAAFGHWLFAILKCFNPQTDSLDTFSSDACH</sequence>
<dbReference type="InterPro" id="IPR007274">
    <property type="entry name" value="Cop_transporter"/>
</dbReference>
<dbReference type="STRING" id="6277.A0A498S4R5"/>
<keyword evidence="3 4" id="KW-0472">Membrane</keyword>
<evidence type="ECO:0000256" key="1">
    <source>
        <dbReference type="ARBA" id="ARBA00022692"/>
    </source>
</evidence>
<keyword evidence="4" id="KW-0813">Transport</keyword>
<comment type="subcellular location">
    <subcellularLocation>
        <location evidence="4">Membrane</location>
        <topology evidence="4">Multi-pass membrane protein</topology>
    </subcellularLocation>
</comment>
<accession>A0A498S4R5</accession>
<evidence type="ECO:0000313" key="6">
    <source>
        <dbReference type="EMBL" id="VBB26072.1"/>
    </source>
</evidence>
<proteinExistence type="inferred from homology"/>
<evidence type="ECO:0000313" key="7">
    <source>
        <dbReference type="EMBL" id="VBB26841.1"/>
    </source>
</evidence>
<evidence type="ECO:0000313" key="8">
    <source>
        <dbReference type="Proteomes" id="UP000276991"/>
    </source>
</evidence>